<keyword evidence="1" id="KW-1133">Transmembrane helix</keyword>
<organism evidence="2 3">
    <name type="scientific">Aspergillus sydowii CBS 593.65</name>
    <dbReference type="NCBI Taxonomy" id="1036612"/>
    <lineage>
        <taxon>Eukaryota</taxon>
        <taxon>Fungi</taxon>
        <taxon>Dikarya</taxon>
        <taxon>Ascomycota</taxon>
        <taxon>Pezizomycotina</taxon>
        <taxon>Eurotiomycetes</taxon>
        <taxon>Eurotiomycetidae</taxon>
        <taxon>Eurotiales</taxon>
        <taxon>Aspergillaceae</taxon>
        <taxon>Aspergillus</taxon>
        <taxon>Aspergillus subgen. Nidulantes</taxon>
    </lineage>
</organism>
<feature type="transmembrane region" description="Helical" evidence="1">
    <location>
        <begin position="177"/>
        <end position="202"/>
    </location>
</feature>
<sequence length="251" mass="27618">MATTSDTTPLLADSEPLEAGEYQLPQDGTLTNPVQRKPTDYRKTILLTHLAAALSIVAFIFDLTVICIDFASPGGFYLFWSLRERLQILFALVRNPPTNGQTFHTYQAPQSIVTAVTAFLNLSRLRHTRQPLWLWLNLIIDAVIGVYTVCTAPDALVLNFDQTPDSWLPDSRAAQTAQAVIVLLGIGLVAGLAAGLAHLVLFPVRCYASFASQSWQTPQNWRIPGGEFKIEFSIKFLRQDDGGDSSRGAVV</sequence>
<keyword evidence="3" id="KW-1185">Reference proteome</keyword>
<gene>
    <name evidence="2" type="ORF">ASPSYDRAFT_335803</name>
</gene>
<evidence type="ECO:0000313" key="2">
    <source>
        <dbReference type="EMBL" id="OJJ64629.1"/>
    </source>
</evidence>
<dbReference type="OrthoDB" id="4476294at2759"/>
<dbReference type="Proteomes" id="UP000184356">
    <property type="component" value="Unassembled WGS sequence"/>
</dbReference>
<evidence type="ECO:0000313" key="3">
    <source>
        <dbReference type="Proteomes" id="UP000184356"/>
    </source>
</evidence>
<dbReference type="AlphaFoldDB" id="A0A1L9TYY4"/>
<protein>
    <submittedName>
        <fullName evidence="2">Uncharacterized protein</fullName>
    </submittedName>
</protein>
<dbReference type="GeneID" id="63761189"/>
<feature type="transmembrane region" description="Helical" evidence="1">
    <location>
        <begin position="50"/>
        <end position="80"/>
    </location>
</feature>
<reference evidence="3" key="1">
    <citation type="journal article" date="2017" name="Genome Biol.">
        <title>Comparative genomics reveals high biological diversity and specific adaptations in the industrially and medically important fungal genus Aspergillus.</title>
        <authorList>
            <person name="de Vries R.P."/>
            <person name="Riley R."/>
            <person name="Wiebenga A."/>
            <person name="Aguilar-Osorio G."/>
            <person name="Amillis S."/>
            <person name="Uchima C.A."/>
            <person name="Anderluh G."/>
            <person name="Asadollahi M."/>
            <person name="Askin M."/>
            <person name="Barry K."/>
            <person name="Battaglia E."/>
            <person name="Bayram O."/>
            <person name="Benocci T."/>
            <person name="Braus-Stromeyer S.A."/>
            <person name="Caldana C."/>
            <person name="Canovas D."/>
            <person name="Cerqueira G.C."/>
            <person name="Chen F."/>
            <person name="Chen W."/>
            <person name="Choi C."/>
            <person name="Clum A."/>
            <person name="Dos Santos R.A."/>
            <person name="Damasio A.R."/>
            <person name="Diallinas G."/>
            <person name="Emri T."/>
            <person name="Fekete E."/>
            <person name="Flipphi M."/>
            <person name="Freyberg S."/>
            <person name="Gallo A."/>
            <person name="Gournas C."/>
            <person name="Habgood R."/>
            <person name="Hainaut M."/>
            <person name="Harispe M.L."/>
            <person name="Henrissat B."/>
            <person name="Hilden K.S."/>
            <person name="Hope R."/>
            <person name="Hossain A."/>
            <person name="Karabika E."/>
            <person name="Karaffa L."/>
            <person name="Karanyi Z."/>
            <person name="Krasevec N."/>
            <person name="Kuo A."/>
            <person name="Kusch H."/>
            <person name="LaButti K."/>
            <person name="Lagendijk E.L."/>
            <person name="Lapidus A."/>
            <person name="Levasseur A."/>
            <person name="Lindquist E."/>
            <person name="Lipzen A."/>
            <person name="Logrieco A.F."/>
            <person name="MacCabe A."/>
            <person name="Maekelae M.R."/>
            <person name="Malavazi I."/>
            <person name="Melin P."/>
            <person name="Meyer V."/>
            <person name="Mielnichuk N."/>
            <person name="Miskei M."/>
            <person name="Molnar A.P."/>
            <person name="Mule G."/>
            <person name="Ngan C.Y."/>
            <person name="Orejas M."/>
            <person name="Orosz E."/>
            <person name="Ouedraogo J.P."/>
            <person name="Overkamp K.M."/>
            <person name="Park H.-S."/>
            <person name="Perrone G."/>
            <person name="Piumi F."/>
            <person name="Punt P.J."/>
            <person name="Ram A.F."/>
            <person name="Ramon A."/>
            <person name="Rauscher S."/>
            <person name="Record E."/>
            <person name="Riano-Pachon D.M."/>
            <person name="Robert V."/>
            <person name="Roehrig J."/>
            <person name="Ruller R."/>
            <person name="Salamov A."/>
            <person name="Salih N.S."/>
            <person name="Samson R.A."/>
            <person name="Sandor E."/>
            <person name="Sanguinetti M."/>
            <person name="Schuetze T."/>
            <person name="Sepcic K."/>
            <person name="Shelest E."/>
            <person name="Sherlock G."/>
            <person name="Sophianopoulou V."/>
            <person name="Squina F.M."/>
            <person name="Sun H."/>
            <person name="Susca A."/>
            <person name="Todd R.B."/>
            <person name="Tsang A."/>
            <person name="Unkles S.E."/>
            <person name="van de Wiele N."/>
            <person name="van Rossen-Uffink D."/>
            <person name="Oliveira J.V."/>
            <person name="Vesth T.C."/>
            <person name="Visser J."/>
            <person name="Yu J.-H."/>
            <person name="Zhou M."/>
            <person name="Andersen M.R."/>
            <person name="Archer D.B."/>
            <person name="Baker S.E."/>
            <person name="Benoit I."/>
            <person name="Brakhage A.A."/>
            <person name="Braus G.H."/>
            <person name="Fischer R."/>
            <person name="Frisvad J.C."/>
            <person name="Goldman G.H."/>
            <person name="Houbraken J."/>
            <person name="Oakley B."/>
            <person name="Pocsi I."/>
            <person name="Scazzocchio C."/>
            <person name="Seiboth B."/>
            <person name="vanKuyk P.A."/>
            <person name="Wortman J."/>
            <person name="Dyer P.S."/>
            <person name="Grigoriev I.V."/>
        </authorList>
    </citation>
    <scope>NUCLEOTIDE SEQUENCE [LARGE SCALE GENOMIC DNA]</scope>
    <source>
        <strain evidence="3">CBS 593.65</strain>
    </source>
</reference>
<dbReference type="VEuPathDB" id="FungiDB:ASPSYDRAFT_335803"/>
<accession>A0A1L9TYY4</accession>
<name>A0A1L9TYY4_9EURO</name>
<evidence type="ECO:0000256" key="1">
    <source>
        <dbReference type="SAM" id="Phobius"/>
    </source>
</evidence>
<keyword evidence="1" id="KW-0472">Membrane</keyword>
<dbReference type="RefSeq" id="XP_040708435.1">
    <property type="nucleotide sequence ID" value="XM_040845116.1"/>
</dbReference>
<proteinExistence type="predicted"/>
<keyword evidence="1" id="KW-0812">Transmembrane</keyword>
<dbReference type="EMBL" id="KV878582">
    <property type="protein sequence ID" value="OJJ64629.1"/>
    <property type="molecule type" value="Genomic_DNA"/>
</dbReference>
<feature type="transmembrane region" description="Helical" evidence="1">
    <location>
        <begin position="132"/>
        <end position="157"/>
    </location>
</feature>